<feature type="transmembrane region" description="Helical" evidence="1">
    <location>
        <begin position="87"/>
        <end position="109"/>
    </location>
</feature>
<accession>A0A120FE71</accession>
<sequence length="154" mass="16556">MSRARRIGATRIDLNELIKRSALAVLAILAVLLPVLKVSLVSESDDIVLGDFRLLGGAAYLLLVAFLCGLSTVVIDSMRAHSRFIDMAGLIIAVAAVSRAAYSLSASLIRNPIAVDAPPQRLDQLAQVSLSYGSVPLLLILFGALWQSRKSWRS</sequence>
<evidence type="ECO:0000256" key="1">
    <source>
        <dbReference type="SAM" id="Phobius"/>
    </source>
</evidence>
<keyword evidence="1" id="KW-0472">Membrane</keyword>
<gene>
    <name evidence="2" type="ORF">AS026_24880</name>
</gene>
<dbReference type="EMBL" id="LNCD01000145">
    <property type="protein sequence ID" value="KWV40760.1"/>
    <property type="molecule type" value="Genomic_DNA"/>
</dbReference>
<reference evidence="2 3" key="1">
    <citation type="submission" date="2015-11" db="EMBL/GenBank/DDBJ databases">
        <title>Draft Genome Sequence of the Strain BR 10423 (Rhizobium sp.) isolated from nodules of Mimosa pudica.</title>
        <authorList>
            <person name="Barauna A.C."/>
            <person name="Zilli J.E."/>
            <person name="Simoes-Araujo J.L."/>
            <person name="Reis V.M."/>
            <person name="James E.K."/>
            <person name="Reis F.B.Jr."/>
            <person name="Rouws L.F."/>
            <person name="Passos S.R."/>
            <person name="Gois S.R."/>
        </authorList>
    </citation>
    <scope>NUCLEOTIDE SEQUENCE [LARGE SCALE GENOMIC DNA]</scope>
    <source>
        <strain evidence="2 3">BR10423</strain>
    </source>
</reference>
<name>A0A120FE71_9HYPH</name>
<keyword evidence="1" id="KW-0812">Transmembrane</keyword>
<keyword evidence="3" id="KW-1185">Reference proteome</keyword>
<dbReference type="Proteomes" id="UP000068164">
    <property type="component" value="Unassembled WGS sequence"/>
</dbReference>
<feature type="transmembrane region" description="Helical" evidence="1">
    <location>
        <begin position="129"/>
        <end position="146"/>
    </location>
</feature>
<protein>
    <submittedName>
        <fullName evidence="2">Uncharacterized protein</fullName>
    </submittedName>
</protein>
<keyword evidence="1" id="KW-1133">Transmembrane helix</keyword>
<evidence type="ECO:0000313" key="2">
    <source>
        <dbReference type="EMBL" id="KWV40760.1"/>
    </source>
</evidence>
<comment type="caution">
    <text evidence="2">The sequence shown here is derived from an EMBL/GenBank/DDBJ whole genome shotgun (WGS) entry which is preliminary data.</text>
</comment>
<proteinExistence type="predicted"/>
<dbReference type="AlphaFoldDB" id="A0A120FE71"/>
<evidence type="ECO:0000313" key="3">
    <source>
        <dbReference type="Proteomes" id="UP000068164"/>
    </source>
</evidence>
<feature type="transmembrane region" description="Helical" evidence="1">
    <location>
        <begin position="21"/>
        <end position="40"/>
    </location>
</feature>
<feature type="transmembrane region" description="Helical" evidence="1">
    <location>
        <begin position="52"/>
        <end position="75"/>
    </location>
</feature>
<dbReference type="OrthoDB" id="8403272at2"/>
<organism evidence="2 3">
    <name type="scientific">Rhizobium altiplani</name>
    <dbReference type="NCBI Taxonomy" id="1864509"/>
    <lineage>
        <taxon>Bacteria</taxon>
        <taxon>Pseudomonadati</taxon>
        <taxon>Pseudomonadota</taxon>
        <taxon>Alphaproteobacteria</taxon>
        <taxon>Hyphomicrobiales</taxon>
        <taxon>Rhizobiaceae</taxon>
        <taxon>Rhizobium/Agrobacterium group</taxon>
        <taxon>Rhizobium</taxon>
    </lineage>
</organism>
<dbReference type="RefSeq" id="WP_018856851.1">
    <property type="nucleotide sequence ID" value="NZ_JBBNAS010000471.1"/>
</dbReference>